<keyword evidence="3" id="KW-0285">Flavoprotein</keyword>
<evidence type="ECO:0000313" key="9">
    <source>
        <dbReference type="EMBL" id="KAJ2902103.1"/>
    </source>
</evidence>
<dbReference type="InterPro" id="IPR002938">
    <property type="entry name" value="FAD-bd"/>
</dbReference>
<comment type="similarity">
    <text evidence="2">Belongs to the PheA/TfdB FAD monooxygenase family.</text>
</comment>
<dbReference type="Gene3D" id="3.50.50.60">
    <property type="entry name" value="FAD/NAD(P)-binding domain"/>
    <property type="match status" value="1"/>
</dbReference>
<dbReference type="SUPFAM" id="SSF51905">
    <property type="entry name" value="FAD/NAD(P)-binding domain"/>
    <property type="match status" value="1"/>
</dbReference>
<keyword evidence="4" id="KW-0274">FAD</keyword>
<keyword evidence="7" id="KW-0812">Transmembrane</keyword>
<dbReference type="InterPro" id="IPR050641">
    <property type="entry name" value="RIFMO-like"/>
</dbReference>
<evidence type="ECO:0000259" key="8">
    <source>
        <dbReference type="Pfam" id="PF01494"/>
    </source>
</evidence>
<keyword evidence="5" id="KW-0560">Oxidoreductase</keyword>
<feature type="transmembrane region" description="Helical" evidence="7">
    <location>
        <begin position="442"/>
        <end position="468"/>
    </location>
</feature>
<dbReference type="EMBL" id="JAKWBI020000124">
    <property type="protein sequence ID" value="KAJ2902103.1"/>
    <property type="molecule type" value="Genomic_DNA"/>
</dbReference>
<dbReference type="Gene3D" id="3.40.30.120">
    <property type="match status" value="1"/>
</dbReference>
<comment type="cofactor">
    <cofactor evidence="1">
        <name>FAD</name>
        <dbReference type="ChEBI" id="CHEBI:57692"/>
    </cofactor>
</comment>
<evidence type="ECO:0000313" key="10">
    <source>
        <dbReference type="Proteomes" id="UP001201980"/>
    </source>
</evidence>
<evidence type="ECO:0000256" key="1">
    <source>
        <dbReference type="ARBA" id="ARBA00001974"/>
    </source>
</evidence>
<evidence type="ECO:0000256" key="7">
    <source>
        <dbReference type="SAM" id="Phobius"/>
    </source>
</evidence>
<evidence type="ECO:0000256" key="4">
    <source>
        <dbReference type="ARBA" id="ARBA00022827"/>
    </source>
</evidence>
<feature type="domain" description="FAD-binding" evidence="8">
    <location>
        <begin position="182"/>
        <end position="258"/>
    </location>
</feature>
<proteinExistence type="inferred from homology"/>
<protein>
    <recommendedName>
        <fullName evidence="8">FAD-binding domain-containing protein</fullName>
    </recommendedName>
</protein>
<dbReference type="InterPro" id="IPR036249">
    <property type="entry name" value="Thioredoxin-like_sf"/>
</dbReference>
<dbReference type="PANTHER" id="PTHR43004">
    <property type="entry name" value="TRK SYSTEM POTASSIUM UPTAKE PROTEIN"/>
    <property type="match status" value="1"/>
</dbReference>
<evidence type="ECO:0000256" key="6">
    <source>
        <dbReference type="SAM" id="MobiDB-lite"/>
    </source>
</evidence>
<feature type="domain" description="FAD-binding" evidence="8">
    <location>
        <begin position="10"/>
        <end position="122"/>
    </location>
</feature>
<evidence type="ECO:0000256" key="2">
    <source>
        <dbReference type="ARBA" id="ARBA00007801"/>
    </source>
</evidence>
<dbReference type="AlphaFoldDB" id="A0AAD5RQV2"/>
<dbReference type="GO" id="GO:0016709">
    <property type="term" value="F:oxidoreductase activity, acting on paired donors, with incorporation or reduction of molecular oxygen, NAD(P)H as one donor, and incorporation of one atom of oxygen"/>
    <property type="evidence" value="ECO:0007669"/>
    <property type="project" value="UniProtKB-ARBA"/>
</dbReference>
<feature type="domain" description="FAD-binding" evidence="8">
    <location>
        <begin position="316"/>
        <end position="436"/>
    </location>
</feature>
<dbReference type="InterPro" id="IPR036188">
    <property type="entry name" value="FAD/NAD-bd_sf"/>
</dbReference>
<reference evidence="9" key="1">
    <citation type="submission" date="2022-07" db="EMBL/GenBank/DDBJ databases">
        <title>Draft genome sequence of Zalerion maritima ATCC 34329, a (micro)plastics degrading marine fungus.</title>
        <authorList>
            <person name="Paco A."/>
            <person name="Goncalves M.F.M."/>
            <person name="Rocha-Santos T.A.P."/>
            <person name="Alves A."/>
        </authorList>
    </citation>
    <scope>NUCLEOTIDE SEQUENCE</scope>
    <source>
        <strain evidence="9">ATCC 34329</strain>
    </source>
</reference>
<name>A0AAD5RQV2_9PEZI</name>
<feature type="compositionally biased region" description="Basic and acidic residues" evidence="6">
    <location>
        <begin position="293"/>
        <end position="308"/>
    </location>
</feature>
<dbReference type="GO" id="GO:0071949">
    <property type="term" value="F:FAD binding"/>
    <property type="evidence" value="ECO:0007669"/>
    <property type="project" value="InterPro"/>
</dbReference>
<dbReference type="PANTHER" id="PTHR43004:SF19">
    <property type="entry name" value="BINDING MONOOXYGENASE, PUTATIVE (JCVI)-RELATED"/>
    <property type="match status" value="1"/>
</dbReference>
<gene>
    <name evidence="9" type="ORF">MKZ38_001012</name>
</gene>
<dbReference type="PRINTS" id="PR00420">
    <property type="entry name" value="RNGMNOXGNASE"/>
</dbReference>
<dbReference type="Pfam" id="PF01494">
    <property type="entry name" value="FAD_binding_3"/>
    <property type="match status" value="3"/>
</dbReference>
<keyword evidence="7" id="KW-0472">Membrane</keyword>
<comment type="caution">
    <text evidence="9">The sequence shown here is derived from an EMBL/GenBank/DDBJ whole genome shotgun (WGS) entry which is preliminary data.</text>
</comment>
<dbReference type="SUPFAM" id="SSF52833">
    <property type="entry name" value="Thioredoxin-like"/>
    <property type="match status" value="1"/>
</dbReference>
<accession>A0AAD5RQV2</accession>
<keyword evidence="7" id="KW-1133">Transmembrane helix</keyword>
<organism evidence="9 10">
    <name type="scientific">Zalerion maritima</name>
    <dbReference type="NCBI Taxonomy" id="339359"/>
    <lineage>
        <taxon>Eukaryota</taxon>
        <taxon>Fungi</taxon>
        <taxon>Dikarya</taxon>
        <taxon>Ascomycota</taxon>
        <taxon>Pezizomycotina</taxon>
        <taxon>Sordariomycetes</taxon>
        <taxon>Lulworthiomycetidae</taxon>
        <taxon>Lulworthiales</taxon>
        <taxon>Lulworthiaceae</taxon>
        <taxon>Zalerion</taxon>
    </lineage>
</organism>
<evidence type="ECO:0000256" key="3">
    <source>
        <dbReference type="ARBA" id="ARBA00022630"/>
    </source>
</evidence>
<dbReference type="Proteomes" id="UP001201980">
    <property type="component" value="Unassembled WGS sequence"/>
</dbReference>
<dbReference type="Gene3D" id="3.30.70.2450">
    <property type="match status" value="1"/>
</dbReference>
<sequence>MTRPTTPPLPVLVVGAGPTGLALALELSRQGIRFRIVDRNATRSGLSKALITQSRTLELLNRHRGMARGLVRGGVPGVGIHVYARGRKTTEVDLTDLEYLDTEFPSPLWTSQADLEREMASMLGERDHGDGDGTAGGGVVERGVRVAEVAMDTGDGGFVEATLRKKKVLLDGADADDLSGDGGGGRAEEEERVRARYVVGCDGARSTVRASSGNITFDGSSYEQEFILCDTHVRWEKPPNKMHIMWGRNFMAAIPMRNGLVRLTGTRRREEQLSSGADGDGYDAAAAAAAGDATKHERAGGQIDHGDLNESGGGHSNKTPSLTLETFQQAVDEGLDETAELFDPVYMSAFRLHHRVASSYRDGRILLAGDAAHIHSPAGGQGMNTGIQDAVNLGWKLGSVIRREDLAVKHASGTSPPDLLDSYGRERRPVGLQILKTTDRMFSFMVSTGWFLTIIRNFFFTYLIPLILSNRARRTRAFTFISQMRVRYRNSSNIVGTGTNLMAVTRGMAPKRGGDRCCNGKVIISTGDRDATHGETLWLMDVCRDPCHHLVLFTGATKPGEGPAWAAALAENIKDVSKLEEVDVHWVGIQQGESQEARQDQPGATLLDSGGFLHDLYGFTDNRLGYVLVRPDQHIAHIGTWEDTGEFLDWAGWYFG</sequence>
<evidence type="ECO:0000256" key="5">
    <source>
        <dbReference type="ARBA" id="ARBA00023002"/>
    </source>
</evidence>
<feature type="region of interest" description="Disordered" evidence="6">
    <location>
        <begin position="287"/>
        <end position="320"/>
    </location>
</feature>
<keyword evidence="10" id="KW-1185">Reference proteome</keyword>